<sequence length="133" mass="14097">MAVAAAITALTFAAPALAAGTVPASASTVEDDEDDINDLRVAIVQLMSLPQAGSEVKDKGRAALNGTVEDMRAFLETGYRLAQAQDDRVALVQLYSKPDTSPELKAAIRAVLSTGDPEEMRWFLEVGQYEVAG</sequence>
<dbReference type="EMBL" id="JACHJE010000003">
    <property type="protein sequence ID" value="MBB5124726.1"/>
    <property type="molecule type" value="Genomic_DNA"/>
</dbReference>
<dbReference type="InterPro" id="IPR005506">
    <property type="entry name" value="DUF312_ALF"/>
</dbReference>
<comment type="caution">
    <text evidence="2">The sequence shown here is derived from an EMBL/GenBank/DDBJ whole genome shotgun (WGS) entry which is preliminary data.</text>
</comment>
<name>A0A7W8F8U8_9ACTN</name>
<dbReference type="Proteomes" id="UP000568022">
    <property type="component" value="Unassembled WGS sequence"/>
</dbReference>
<organism evidence="2 3">
    <name type="scientific">Streptomyces griseoloalbus</name>
    <dbReference type="NCBI Taxonomy" id="67303"/>
    <lineage>
        <taxon>Bacteria</taxon>
        <taxon>Bacillati</taxon>
        <taxon>Actinomycetota</taxon>
        <taxon>Actinomycetes</taxon>
        <taxon>Kitasatosporales</taxon>
        <taxon>Streptomycetaceae</taxon>
        <taxon>Streptomyces</taxon>
    </lineage>
</organism>
<feature type="chain" id="PRO_5031323584" description="Secreted protein" evidence="1">
    <location>
        <begin position="19"/>
        <end position="133"/>
    </location>
</feature>
<evidence type="ECO:0000313" key="3">
    <source>
        <dbReference type="Proteomes" id="UP000568022"/>
    </source>
</evidence>
<proteinExistence type="predicted"/>
<dbReference type="AlphaFoldDB" id="A0A7W8F8U8"/>
<gene>
    <name evidence="2" type="ORF">FHS32_001458</name>
</gene>
<keyword evidence="1" id="KW-0732">Signal</keyword>
<evidence type="ECO:0000313" key="2">
    <source>
        <dbReference type="EMBL" id="MBB5124726.1"/>
    </source>
</evidence>
<reference evidence="2 3" key="1">
    <citation type="submission" date="2020-08" db="EMBL/GenBank/DDBJ databases">
        <title>Genomic Encyclopedia of Type Strains, Phase III (KMG-III): the genomes of soil and plant-associated and newly described type strains.</title>
        <authorList>
            <person name="Whitman W."/>
        </authorList>
    </citation>
    <scope>NUCLEOTIDE SEQUENCE [LARGE SCALE GENOMIC DNA]</scope>
    <source>
        <strain evidence="2 3">CECT 3226</strain>
    </source>
</reference>
<protein>
    <recommendedName>
        <fullName evidence="4">Secreted protein</fullName>
    </recommendedName>
</protein>
<feature type="signal peptide" evidence="1">
    <location>
        <begin position="1"/>
        <end position="18"/>
    </location>
</feature>
<evidence type="ECO:0000256" key="1">
    <source>
        <dbReference type="SAM" id="SignalP"/>
    </source>
</evidence>
<keyword evidence="3" id="KW-1185">Reference proteome</keyword>
<accession>A0A7W8F8U8</accession>
<evidence type="ECO:0008006" key="4">
    <source>
        <dbReference type="Google" id="ProtNLM"/>
    </source>
</evidence>
<dbReference type="Pfam" id="PF03752">
    <property type="entry name" value="ALF"/>
    <property type="match status" value="2"/>
</dbReference>